<dbReference type="InterPro" id="IPR000132">
    <property type="entry name" value="Nitrilase/CN_hydratase_CS"/>
</dbReference>
<dbReference type="Pfam" id="PF02540">
    <property type="entry name" value="NAD_synthase"/>
    <property type="match status" value="1"/>
</dbReference>
<feature type="binding site" evidence="7">
    <location>
        <position position="407"/>
    </location>
    <ligand>
        <name>deamido-NAD(+)</name>
        <dbReference type="ChEBI" id="CHEBI:58437"/>
        <note>ligand shared between two neighboring subunits</note>
    </ligand>
</feature>
<dbReference type="GO" id="GO:0008795">
    <property type="term" value="F:NAD+ synthase activity"/>
    <property type="evidence" value="ECO:0007669"/>
    <property type="project" value="UniProtKB-UniRule"/>
</dbReference>
<comment type="pathway">
    <text evidence="1 7 8">Cofactor biosynthesis; NAD(+) biosynthesis; NAD(+) from deamido-NAD(+) (L-Gln route): step 1/1.</text>
</comment>
<feature type="active site" description="Proton acceptor" evidence="9">
    <location>
        <position position="41"/>
    </location>
</feature>
<keyword evidence="3 7" id="KW-0436">Ligase</keyword>
<dbReference type="PROSITE" id="PS00920">
    <property type="entry name" value="NITRIL_CHT_1"/>
    <property type="match status" value="1"/>
</dbReference>
<dbReference type="NCBIfam" id="TIGR00552">
    <property type="entry name" value="nadE"/>
    <property type="match status" value="1"/>
</dbReference>
<gene>
    <name evidence="7" type="primary">nadE</name>
    <name evidence="13" type="ORF">GS398_20045</name>
</gene>
<dbReference type="GO" id="GO:0005737">
    <property type="term" value="C:cytoplasm"/>
    <property type="evidence" value="ECO:0007669"/>
    <property type="project" value="InterPro"/>
</dbReference>
<feature type="binding site" evidence="7">
    <location>
        <position position="182"/>
    </location>
    <ligand>
        <name>L-glutamine</name>
        <dbReference type="ChEBI" id="CHEBI:58359"/>
    </ligand>
</feature>
<feature type="region of interest" description="Disordered" evidence="11">
    <location>
        <begin position="451"/>
        <end position="472"/>
    </location>
</feature>
<dbReference type="Pfam" id="PF00795">
    <property type="entry name" value="CN_hydrolase"/>
    <property type="match status" value="1"/>
</dbReference>
<evidence type="ECO:0000259" key="12">
    <source>
        <dbReference type="PROSITE" id="PS50263"/>
    </source>
</evidence>
<dbReference type="PANTHER" id="PTHR23090:SF9">
    <property type="entry name" value="GLUTAMINE-DEPENDENT NAD(+) SYNTHETASE"/>
    <property type="match status" value="1"/>
</dbReference>
<dbReference type="PANTHER" id="PTHR23090">
    <property type="entry name" value="NH 3 /GLUTAMINE-DEPENDENT NAD + SYNTHETASE"/>
    <property type="match status" value="1"/>
</dbReference>
<feature type="active site" description="For glutaminase activity" evidence="7">
    <location>
        <position position="112"/>
    </location>
</feature>
<dbReference type="NCBIfam" id="NF010588">
    <property type="entry name" value="PRK13981.1"/>
    <property type="match status" value="1"/>
</dbReference>
<dbReference type="UniPathway" id="UPA00253">
    <property type="reaction ID" value="UER00334"/>
</dbReference>
<feature type="binding site" evidence="7">
    <location>
        <position position="378"/>
    </location>
    <ligand>
        <name>deamido-NAD(+)</name>
        <dbReference type="ChEBI" id="CHEBI:58437"/>
        <note>ligand shared between two neighboring subunits</note>
    </ligand>
</feature>
<dbReference type="InterPro" id="IPR014729">
    <property type="entry name" value="Rossmann-like_a/b/a_fold"/>
</dbReference>
<dbReference type="InterPro" id="IPR014445">
    <property type="entry name" value="Gln-dep_NAD_synthase"/>
</dbReference>
<evidence type="ECO:0000256" key="4">
    <source>
        <dbReference type="ARBA" id="ARBA00022741"/>
    </source>
</evidence>
<evidence type="ECO:0000256" key="10">
    <source>
        <dbReference type="RuleBase" id="RU003811"/>
    </source>
</evidence>
<organism evidence="13 14">
    <name type="scientific">Hufsiella ginkgonis</name>
    <dbReference type="NCBI Taxonomy" id="2695274"/>
    <lineage>
        <taxon>Bacteria</taxon>
        <taxon>Pseudomonadati</taxon>
        <taxon>Bacteroidota</taxon>
        <taxon>Sphingobacteriia</taxon>
        <taxon>Sphingobacteriales</taxon>
        <taxon>Sphingobacteriaceae</taxon>
        <taxon>Hufsiella</taxon>
    </lineage>
</organism>
<evidence type="ECO:0000256" key="8">
    <source>
        <dbReference type="PIRNR" id="PIRNR006630"/>
    </source>
</evidence>
<dbReference type="HAMAP" id="MF_02090">
    <property type="entry name" value="NadE_glutamine_dep"/>
    <property type="match status" value="1"/>
</dbReference>
<accession>A0A7K1Y2U0</accession>
<dbReference type="InterPro" id="IPR003694">
    <property type="entry name" value="NAD_synthase"/>
</dbReference>
<evidence type="ECO:0000256" key="1">
    <source>
        <dbReference type="ARBA" id="ARBA00005188"/>
    </source>
</evidence>
<dbReference type="GO" id="GO:0009435">
    <property type="term" value="P:NAD+ biosynthetic process"/>
    <property type="evidence" value="ECO:0007669"/>
    <property type="project" value="UniProtKB-UniRule"/>
</dbReference>
<feature type="binding site" evidence="7">
    <location>
        <position position="517"/>
    </location>
    <ligand>
        <name>deamido-NAD(+)</name>
        <dbReference type="ChEBI" id="CHEBI:58437"/>
        <note>ligand shared between two neighboring subunits</note>
    </ligand>
</feature>
<keyword evidence="4 7" id="KW-0547">Nucleotide-binding</keyword>
<dbReference type="GO" id="GO:0000257">
    <property type="term" value="F:nitrilase activity"/>
    <property type="evidence" value="ECO:0007669"/>
    <property type="project" value="UniProtKB-ARBA"/>
</dbReference>
<comment type="function">
    <text evidence="7">Catalyzes the ATP-dependent amidation of deamido-NAD to form NAD. Uses L-glutamine as a nitrogen source.</text>
</comment>
<dbReference type="PROSITE" id="PS50263">
    <property type="entry name" value="CN_HYDROLASE"/>
    <property type="match status" value="1"/>
</dbReference>
<dbReference type="GO" id="GO:0005524">
    <property type="term" value="F:ATP binding"/>
    <property type="evidence" value="ECO:0007669"/>
    <property type="project" value="UniProtKB-UniRule"/>
</dbReference>
<dbReference type="Gene3D" id="3.40.50.620">
    <property type="entry name" value="HUPs"/>
    <property type="match status" value="1"/>
</dbReference>
<feature type="binding site" evidence="7">
    <location>
        <begin position="295"/>
        <end position="302"/>
    </location>
    <ligand>
        <name>ATP</name>
        <dbReference type="ChEBI" id="CHEBI:30616"/>
    </ligand>
</feature>
<evidence type="ECO:0000313" key="14">
    <source>
        <dbReference type="Proteomes" id="UP000451233"/>
    </source>
</evidence>
<feature type="active site" description="Nucleophile; for glutaminase activity" evidence="7">
    <location>
        <position position="148"/>
    </location>
</feature>
<dbReference type="PIRSF" id="PIRSF006630">
    <property type="entry name" value="NADS_GAT"/>
    <property type="match status" value="1"/>
</dbReference>
<dbReference type="GO" id="GO:0004359">
    <property type="term" value="F:glutaminase activity"/>
    <property type="evidence" value="ECO:0007669"/>
    <property type="project" value="InterPro"/>
</dbReference>
<dbReference type="Proteomes" id="UP000451233">
    <property type="component" value="Unassembled WGS sequence"/>
</dbReference>
<comment type="similarity">
    <text evidence="2 7 8">In the C-terminal section; belongs to the NAD synthetase family.</text>
</comment>
<comment type="similarity">
    <text evidence="10">Belongs to the NAD synthetase family.</text>
</comment>
<protein>
    <recommendedName>
        <fullName evidence="7 8">Glutamine-dependent NAD(+) synthetase</fullName>
        <ecNumber evidence="7 8">6.3.5.1</ecNumber>
    </recommendedName>
    <alternativeName>
        <fullName evidence="7 8">NAD(+) synthase [glutamine-hydrolyzing]</fullName>
    </alternativeName>
</protein>
<dbReference type="Gene3D" id="3.60.110.10">
    <property type="entry name" value="Carbon-nitrogen hydrolase"/>
    <property type="match status" value="1"/>
</dbReference>
<feature type="active site" description="Proton acceptor; for glutaminase activity" evidence="7">
    <location>
        <position position="41"/>
    </location>
</feature>
<evidence type="ECO:0000256" key="3">
    <source>
        <dbReference type="ARBA" id="ARBA00022598"/>
    </source>
</evidence>
<reference evidence="13 14" key="1">
    <citation type="submission" date="2019-11" db="EMBL/GenBank/DDBJ databases">
        <title>Pedobacter sp. HMF7056 Genome sequencing and assembly.</title>
        <authorList>
            <person name="Kang H."/>
            <person name="Kim H."/>
            <person name="Joh K."/>
        </authorList>
    </citation>
    <scope>NUCLEOTIDE SEQUENCE [LARGE SCALE GENOMIC DNA]</scope>
    <source>
        <strain evidence="13 14">HMF7056</strain>
    </source>
</reference>
<feature type="binding site" evidence="7">
    <location>
        <position position="118"/>
    </location>
    <ligand>
        <name>L-glutamine</name>
        <dbReference type="ChEBI" id="CHEBI:58359"/>
    </ligand>
</feature>
<dbReference type="RefSeq" id="WP_160908594.1">
    <property type="nucleotide sequence ID" value="NZ_WVHS01000005.1"/>
</dbReference>
<comment type="caution">
    <text evidence="13">The sequence shown here is derived from an EMBL/GenBank/DDBJ whole genome shotgun (WGS) entry which is preliminary data.</text>
</comment>
<comment type="caution">
    <text evidence="7">Lacks conserved residue(s) required for the propagation of feature annotation.</text>
</comment>
<evidence type="ECO:0000256" key="5">
    <source>
        <dbReference type="ARBA" id="ARBA00022840"/>
    </source>
</evidence>
<evidence type="ECO:0000256" key="6">
    <source>
        <dbReference type="ARBA" id="ARBA00023027"/>
    </source>
</evidence>
<name>A0A7K1Y2U0_9SPHI</name>
<evidence type="ECO:0000256" key="7">
    <source>
        <dbReference type="HAMAP-Rule" id="MF_02090"/>
    </source>
</evidence>
<evidence type="ECO:0000256" key="11">
    <source>
        <dbReference type="SAM" id="MobiDB-lite"/>
    </source>
</evidence>
<dbReference type="CDD" id="cd07570">
    <property type="entry name" value="GAT_Gln-NAD-synth"/>
    <property type="match status" value="1"/>
</dbReference>
<dbReference type="InterPro" id="IPR003010">
    <property type="entry name" value="C-N_Hydrolase"/>
</dbReference>
<keyword evidence="14" id="KW-1185">Reference proteome</keyword>
<keyword evidence="6 7" id="KW-0520">NAD</keyword>
<feature type="domain" description="CN hydrolase" evidence="12">
    <location>
        <begin position="1"/>
        <end position="252"/>
    </location>
</feature>
<dbReference type="CDD" id="cd00553">
    <property type="entry name" value="NAD_synthase"/>
    <property type="match status" value="1"/>
</dbReference>
<dbReference type="EC" id="6.3.5.1" evidence="7 8"/>
<dbReference type="InterPro" id="IPR022310">
    <property type="entry name" value="NAD/GMP_synthase"/>
</dbReference>
<evidence type="ECO:0000256" key="9">
    <source>
        <dbReference type="PROSITE-ProRule" id="PRU10139"/>
    </source>
</evidence>
<sequence>MKIALAQLNYHIGNFESNTSKIIAAIGKAKEMGADLVVFAELAVCGYPPRDFLEFSEFIEMCGQAAKQIAVACQDIACIIGIPTVNPGPKGKDLFNSAHFIENGEIKQTVNKALLPTYDVFDEYRYFEPATSFKCIEFQGHTIALTICEDLWNIKDNPLYVSSPMDILINEAPELMINIAASPFSYNHDEERVVVLSDNCRTYQLPMLYVNQVGSQTEICFDGGSLVFDASGELLDEMNYFSEDLRVYDFSDGAIQGLSPIRHNAQNDIEQIHDALVLGIRDYFYKSGFTKAVLGLSGGIDSALVCALAAEALGPENVTGILMPSMFSTGHSVDDAVALASNIGCKYEIIPIKEAAVAFEKMMAPVFKNLPFNIAEENIQARSRAIVVMAYSNKFGNILLNTSNKSECAVGYGTLYGDMAGAIGVLGDVYKTQVYQLCVYINRNGEVIPQNTISKPPSAELRPDQKDSDSLPDYDTLDKILYQYIELRKSSREIIAAGFDEQTVRRILKMVNVAEFKRYQTPPILRVSPKAFGMGRRMPIVGKYLS</sequence>
<dbReference type="InterPro" id="IPR036526">
    <property type="entry name" value="C-N_Hydrolase_sf"/>
</dbReference>
<keyword evidence="5 7" id="KW-0067">ATP-binding</keyword>
<dbReference type="GO" id="GO:0003952">
    <property type="term" value="F:NAD+ synthase (glutamine-hydrolyzing) activity"/>
    <property type="evidence" value="ECO:0007669"/>
    <property type="project" value="UniProtKB-UniRule"/>
</dbReference>
<dbReference type="AlphaFoldDB" id="A0A7K1Y2U0"/>
<comment type="catalytic activity">
    <reaction evidence="7 8">
        <text>deamido-NAD(+) + L-glutamine + ATP + H2O = L-glutamate + AMP + diphosphate + NAD(+) + H(+)</text>
        <dbReference type="Rhea" id="RHEA:24384"/>
        <dbReference type="ChEBI" id="CHEBI:15377"/>
        <dbReference type="ChEBI" id="CHEBI:15378"/>
        <dbReference type="ChEBI" id="CHEBI:29985"/>
        <dbReference type="ChEBI" id="CHEBI:30616"/>
        <dbReference type="ChEBI" id="CHEBI:33019"/>
        <dbReference type="ChEBI" id="CHEBI:57540"/>
        <dbReference type="ChEBI" id="CHEBI:58359"/>
        <dbReference type="ChEBI" id="CHEBI:58437"/>
        <dbReference type="ChEBI" id="CHEBI:456215"/>
        <dbReference type="EC" id="6.3.5.1"/>
    </reaction>
</comment>
<dbReference type="SUPFAM" id="SSF52402">
    <property type="entry name" value="Adenine nucleotide alpha hydrolases-like"/>
    <property type="match status" value="1"/>
</dbReference>
<dbReference type="FunFam" id="3.40.50.620:FF:000106">
    <property type="entry name" value="Glutamine-dependent NAD(+) synthetase"/>
    <property type="match status" value="1"/>
</dbReference>
<evidence type="ECO:0000256" key="2">
    <source>
        <dbReference type="ARBA" id="ARBA00007145"/>
    </source>
</evidence>
<feature type="binding site" evidence="7">
    <location>
        <position position="402"/>
    </location>
    <ligand>
        <name>ATP</name>
        <dbReference type="ChEBI" id="CHEBI:30616"/>
    </ligand>
</feature>
<evidence type="ECO:0000313" key="13">
    <source>
        <dbReference type="EMBL" id="MXV17603.1"/>
    </source>
</evidence>
<dbReference type="EMBL" id="WVHS01000005">
    <property type="protein sequence ID" value="MXV17603.1"/>
    <property type="molecule type" value="Genomic_DNA"/>
</dbReference>
<dbReference type="SUPFAM" id="SSF56317">
    <property type="entry name" value="Carbon-nitrogen hydrolase"/>
    <property type="match status" value="1"/>
</dbReference>
<proteinExistence type="inferred from homology"/>